<organism evidence="1 2">
    <name type="scientific">Saccharopolyspora terrae</name>
    <dbReference type="NCBI Taxonomy" id="2530384"/>
    <lineage>
        <taxon>Bacteria</taxon>
        <taxon>Bacillati</taxon>
        <taxon>Actinomycetota</taxon>
        <taxon>Actinomycetes</taxon>
        <taxon>Pseudonocardiales</taxon>
        <taxon>Pseudonocardiaceae</taxon>
        <taxon>Saccharopolyspora</taxon>
    </lineage>
</organism>
<evidence type="ECO:0000313" key="1">
    <source>
        <dbReference type="EMBL" id="TDC99894.1"/>
    </source>
</evidence>
<reference evidence="1 2" key="1">
    <citation type="submission" date="2019-03" db="EMBL/GenBank/DDBJ databases">
        <title>Draft genome sequences of novel Actinobacteria.</title>
        <authorList>
            <person name="Sahin N."/>
            <person name="Ay H."/>
            <person name="Saygin H."/>
        </authorList>
    </citation>
    <scope>NUCLEOTIDE SEQUENCE [LARGE SCALE GENOMIC DNA]</scope>
    <source>
        <strain evidence="1 2">16K309</strain>
    </source>
</reference>
<name>A0A4R4VD56_9PSEU</name>
<dbReference type="EMBL" id="SMKS01000088">
    <property type="protein sequence ID" value="TDC99894.1"/>
    <property type="molecule type" value="Genomic_DNA"/>
</dbReference>
<dbReference type="AlphaFoldDB" id="A0A4R4VD56"/>
<evidence type="ECO:0008006" key="3">
    <source>
        <dbReference type="Google" id="ProtNLM"/>
    </source>
</evidence>
<sequence length="136" mass="14980">MTQEPAHLDDHHVLIHASRDRVWQAVLEQSEKILRRGKPLAWILGANPPNGFAVTAEEPHHRLDLAGRHRFATYLLRFELTAAPEQGGSTVLVARSYANFHGLTGHAYRAALIASGGHVAVVRLMLRAVRTAATAR</sequence>
<protein>
    <recommendedName>
        <fullName evidence="3">DUF2867 domain-containing protein</fullName>
    </recommendedName>
</protein>
<gene>
    <name evidence="1" type="ORF">E1181_28620</name>
</gene>
<comment type="caution">
    <text evidence="1">The sequence shown here is derived from an EMBL/GenBank/DDBJ whole genome shotgun (WGS) entry which is preliminary data.</text>
</comment>
<keyword evidence="2" id="KW-1185">Reference proteome</keyword>
<evidence type="ECO:0000313" key="2">
    <source>
        <dbReference type="Proteomes" id="UP000295674"/>
    </source>
</evidence>
<dbReference type="RefSeq" id="WP_132679525.1">
    <property type="nucleotide sequence ID" value="NZ_SMKS01000088.1"/>
</dbReference>
<dbReference type="SUPFAM" id="SSF55961">
    <property type="entry name" value="Bet v1-like"/>
    <property type="match status" value="1"/>
</dbReference>
<dbReference type="OrthoDB" id="164904at2"/>
<accession>A0A4R4VD56</accession>
<dbReference type="Proteomes" id="UP000295674">
    <property type="component" value="Unassembled WGS sequence"/>
</dbReference>
<proteinExistence type="predicted"/>